<evidence type="ECO:0000256" key="1">
    <source>
        <dbReference type="SAM" id="MobiDB-lite"/>
    </source>
</evidence>
<gene>
    <name evidence="2" type="ORF">EDD31_2766</name>
</gene>
<reference evidence="2 3" key="1">
    <citation type="submission" date="2018-11" db="EMBL/GenBank/DDBJ databases">
        <title>Sequencing the genomes of 1000 actinobacteria strains.</title>
        <authorList>
            <person name="Klenk H.-P."/>
        </authorList>
    </citation>
    <scope>NUCLEOTIDE SEQUENCE [LARGE SCALE GENOMIC DNA]</scope>
    <source>
        <strain evidence="2 3">DSM 11294</strain>
    </source>
</reference>
<proteinExistence type="predicted"/>
<name>A0A3N2BGG5_9MICO</name>
<keyword evidence="3" id="KW-1185">Reference proteome</keyword>
<dbReference type="EMBL" id="RKHK01000001">
    <property type="protein sequence ID" value="ROR74356.1"/>
    <property type="molecule type" value="Genomic_DNA"/>
</dbReference>
<dbReference type="Proteomes" id="UP000280668">
    <property type="component" value="Unassembled WGS sequence"/>
</dbReference>
<organism evidence="2 3">
    <name type="scientific">Bogoriella caseilytica</name>
    <dbReference type="NCBI Taxonomy" id="56055"/>
    <lineage>
        <taxon>Bacteria</taxon>
        <taxon>Bacillati</taxon>
        <taxon>Actinomycetota</taxon>
        <taxon>Actinomycetes</taxon>
        <taxon>Micrococcales</taxon>
        <taxon>Bogoriellaceae</taxon>
        <taxon>Bogoriella</taxon>
    </lineage>
</organism>
<feature type="region of interest" description="Disordered" evidence="1">
    <location>
        <begin position="1"/>
        <end position="32"/>
    </location>
</feature>
<sequence>MFGVSDVRTWMEATREPGRAAGFPGGAESARG</sequence>
<evidence type="ECO:0000313" key="2">
    <source>
        <dbReference type="EMBL" id="ROR74356.1"/>
    </source>
</evidence>
<comment type="caution">
    <text evidence="2">The sequence shown here is derived from an EMBL/GenBank/DDBJ whole genome shotgun (WGS) entry which is preliminary data.</text>
</comment>
<protein>
    <submittedName>
        <fullName evidence="2">Uncharacterized protein</fullName>
    </submittedName>
</protein>
<accession>A0A3N2BGG5</accession>
<dbReference type="AlphaFoldDB" id="A0A3N2BGG5"/>
<evidence type="ECO:0000313" key="3">
    <source>
        <dbReference type="Proteomes" id="UP000280668"/>
    </source>
</evidence>